<dbReference type="EMBL" id="RCUY01000015">
    <property type="protein sequence ID" value="RLP79430.1"/>
    <property type="molecule type" value="Genomic_DNA"/>
</dbReference>
<feature type="compositionally biased region" description="Low complexity" evidence="6">
    <location>
        <begin position="660"/>
        <end position="673"/>
    </location>
</feature>
<feature type="transmembrane region" description="Helical" evidence="7">
    <location>
        <begin position="431"/>
        <end position="454"/>
    </location>
</feature>
<evidence type="ECO:0000256" key="3">
    <source>
        <dbReference type="ARBA" id="ARBA00022692"/>
    </source>
</evidence>
<feature type="transmembrane region" description="Helical" evidence="7">
    <location>
        <begin position="294"/>
        <end position="316"/>
    </location>
</feature>
<feature type="transmembrane region" description="Helical" evidence="7">
    <location>
        <begin position="222"/>
        <end position="243"/>
    </location>
</feature>
<keyword evidence="10" id="KW-1185">Reference proteome</keyword>
<feature type="transmembrane region" description="Helical" evidence="7">
    <location>
        <begin position="543"/>
        <end position="564"/>
    </location>
</feature>
<dbReference type="InterPro" id="IPR008457">
    <property type="entry name" value="Cu-R_CopD_dom"/>
</dbReference>
<dbReference type="InterPro" id="IPR032694">
    <property type="entry name" value="CopC/D"/>
</dbReference>
<keyword evidence="2" id="KW-1003">Cell membrane</keyword>
<gene>
    <name evidence="9" type="ORF">D9V34_15645</name>
</gene>
<accession>A0A3L7AI90</accession>
<protein>
    <recommendedName>
        <fullName evidence="8">Copper resistance protein D domain-containing protein</fullName>
    </recommendedName>
</protein>
<evidence type="ECO:0000256" key="6">
    <source>
        <dbReference type="SAM" id="MobiDB-lite"/>
    </source>
</evidence>
<evidence type="ECO:0000313" key="10">
    <source>
        <dbReference type="Proteomes" id="UP000269438"/>
    </source>
</evidence>
<feature type="compositionally biased region" description="Basic and acidic residues" evidence="6">
    <location>
        <begin position="680"/>
        <end position="689"/>
    </location>
</feature>
<feature type="transmembrane region" description="Helical" evidence="7">
    <location>
        <begin position="475"/>
        <end position="499"/>
    </location>
</feature>
<feature type="region of interest" description="Disordered" evidence="6">
    <location>
        <begin position="657"/>
        <end position="689"/>
    </location>
</feature>
<evidence type="ECO:0000256" key="4">
    <source>
        <dbReference type="ARBA" id="ARBA00022989"/>
    </source>
</evidence>
<evidence type="ECO:0000256" key="5">
    <source>
        <dbReference type="ARBA" id="ARBA00023136"/>
    </source>
</evidence>
<sequence>MIALALVTLVIGLNLTGALSRDTALVNPGNLVLWGLPVARVLHDLFASVTIGMLLLATFILPGQKSVPGRTSRIQERAVYWAGWAAWTWFFAALAVLLFTAANTFGEPITAPSYLSNLIQYVTGIDLGIALALSLVLVLVCAIITTFARRLAWVAAANAIGVLALLPLALSGHAAGTDEHSNAVNSLAVHIVGVTVWVGGLIAVLVFRNATRKRFPVVVERYSIVAGWAFAAVAFSGVVNASLRLTTLSDLWTTAYGQLLLVKIIILVLLGLAGARYRTSLIPKLRQDPASKKLFVRMIIAEVAFMAIAMGASVALSRSAPPVPQVPLPTSGEVDDAVRSALLGFDVPPPVTPWRMITEFHADWFWIAVAVVGAGLYIRTVLRLRKRGDKWPLFRTICWVLGCVGLIYVTSGGPGVYGETSFSTHMIQHMGLMMFVPPLLVLGGPVLLALRALPVRTDGSRGLREWILVLVHSRYLKLLSHPAVAGVIFAGSLVVFYYSGWFEWSMFTHQGHFLMTVHFLASGYLFFWVLIGVDPGPGRPIYPLRLILLLATLAFHAFFGLSLMSATDILAEPWWTAMRFTDQDALLADQGVGGGIAWGAGEFPTVLVAIVVVVQWMRSEERAAKRYDRRADRDGDAELNAYNARLAQIKVRDDAAESSADTAIPETPAETAAGLELTESDSHTTKENS</sequence>
<dbReference type="Pfam" id="PF09678">
    <property type="entry name" value="Caa3_CtaG"/>
    <property type="match status" value="1"/>
</dbReference>
<evidence type="ECO:0000256" key="7">
    <source>
        <dbReference type="SAM" id="Phobius"/>
    </source>
</evidence>
<name>A0A3L7AI90_9MICO</name>
<feature type="domain" description="Copper resistance protein D" evidence="8">
    <location>
        <begin position="218"/>
        <end position="316"/>
    </location>
</feature>
<dbReference type="Proteomes" id="UP000269438">
    <property type="component" value="Unassembled WGS sequence"/>
</dbReference>
<comment type="subcellular location">
    <subcellularLocation>
        <location evidence="1">Cell membrane</location>
        <topology evidence="1">Multi-pass membrane protein</topology>
    </subcellularLocation>
</comment>
<evidence type="ECO:0000259" key="8">
    <source>
        <dbReference type="Pfam" id="PF05425"/>
    </source>
</evidence>
<feature type="transmembrane region" description="Helical" evidence="7">
    <location>
        <begin position="364"/>
        <end position="381"/>
    </location>
</feature>
<evidence type="ECO:0000256" key="1">
    <source>
        <dbReference type="ARBA" id="ARBA00004651"/>
    </source>
</evidence>
<comment type="caution">
    <text evidence="9">The sequence shown here is derived from an EMBL/GenBank/DDBJ whole genome shotgun (WGS) entry which is preliminary data.</text>
</comment>
<keyword evidence="3 7" id="KW-0812">Transmembrane</keyword>
<feature type="transmembrane region" description="Helical" evidence="7">
    <location>
        <begin position="121"/>
        <end position="144"/>
    </location>
</feature>
<keyword evidence="4 7" id="KW-1133">Transmembrane helix</keyword>
<dbReference type="GO" id="GO:0005886">
    <property type="term" value="C:plasma membrane"/>
    <property type="evidence" value="ECO:0007669"/>
    <property type="project" value="UniProtKB-SubCell"/>
</dbReference>
<dbReference type="InterPro" id="IPR019108">
    <property type="entry name" value="Caa3_assmbl_CtaG-rel"/>
</dbReference>
<dbReference type="PANTHER" id="PTHR34820:SF4">
    <property type="entry name" value="INNER MEMBRANE PROTEIN YEBZ"/>
    <property type="match status" value="1"/>
</dbReference>
<dbReference type="GO" id="GO:0006825">
    <property type="term" value="P:copper ion transport"/>
    <property type="evidence" value="ECO:0007669"/>
    <property type="project" value="InterPro"/>
</dbReference>
<evidence type="ECO:0000313" key="9">
    <source>
        <dbReference type="EMBL" id="RLP79430.1"/>
    </source>
</evidence>
<reference evidence="9 10" key="1">
    <citation type="submission" date="2018-10" db="EMBL/GenBank/DDBJ databases">
        <authorList>
            <person name="Li J."/>
        </authorList>
    </citation>
    <scope>NUCLEOTIDE SEQUENCE [LARGE SCALE GENOMIC DNA]</scope>
    <source>
        <strain evidence="9 10">JCM 11654</strain>
    </source>
</reference>
<feature type="transmembrane region" description="Helical" evidence="7">
    <location>
        <begin position="151"/>
        <end position="175"/>
    </location>
</feature>
<dbReference type="OrthoDB" id="5241646at2"/>
<keyword evidence="5 7" id="KW-0472">Membrane</keyword>
<feature type="transmembrane region" description="Helical" evidence="7">
    <location>
        <begin position="42"/>
        <end position="61"/>
    </location>
</feature>
<organism evidence="9 10">
    <name type="scientific">Mycetocola lacteus</name>
    <dbReference type="NCBI Taxonomy" id="76637"/>
    <lineage>
        <taxon>Bacteria</taxon>
        <taxon>Bacillati</taxon>
        <taxon>Actinomycetota</taxon>
        <taxon>Actinomycetes</taxon>
        <taxon>Micrococcales</taxon>
        <taxon>Microbacteriaceae</taxon>
        <taxon>Mycetocola</taxon>
    </lineage>
</organism>
<dbReference type="AlphaFoldDB" id="A0A3L7AI90"/>
<evidence type="ECO:0000256" key="2">
    <source>
        <dbReference type="ARBA" id="ARBA00022475"/>
    </source>
</evidence>
<feature type="transmembrane region" description="Helical" evidence="7">
    <location>
        <begin position="511"/>
        <end position="531"/>
    </location>
</feature>
<feature type="transmembrane region" description="Helical" evidence="7">
    <location>
        <begin position="596"/>
        <end position="617"/>
    </location>
</feature>
<feature type="transmembrane region" description="Helical" evidence="7">
    <location>
        <begin position="81"/>
        <end position="101"/>
    </location>
</feature>
<proteinExistence type="predicted"/>
<feature type="transmembrane region" description="Helical" evidence="7">
    <location>
        <begin position="393"/>
        <end position="411"/>
    </location>
</feature>
<dbReference type="Pfam" id="PF05425">
    <property type="entry name" value="CopD"/>
    <property type="match status" value="1"/>
</dbReference>
<feature type="transmembrane region" description="Helical" evidence="7">
    <location>
        <begin position="255"/>
        <end position="273"/>
    </location>
</feature>
<dbReference type="PANTHER" id="PTHR34820">
    <property type="entry name" value="INNER MEMBRANE PROTEIN YEBZ"/>
    <property type="match status" value="1"/>
</dbReference>
<feature type="transmembrane region" description="Helical" evidence="7">
    <location>
        <begin position="187"/>
        <end position="210"/>
    </location>
</feature>